<organism evidence="1 2">
    <name type="scientific">Polarella glacialis</name>
    <name type="common">Dinoflagellate</name>
    <dbReference type="NCBI Taxonomy" id="89957"/>
    <lineage>
        <taxon>Eukaryota</taxon>
        <taxon>Sar</taxon>
        <taxon>Alveolata</taxon>
        <taxon>Dinophyceae</taxon>
        <taxon>Suessiales</taxon>
        <taxon>Suessiaceae</taxon>
        <taxon>Polarella</taxon>
    </lineage>
</organism>
<reference evidence="1" key="1">
    <citation type="submission" date="2021-02" db="EMBL/GenBank/DDBJ databases">
        <authorList>
            <person name="Dougan E. K."/>
            <person name="Rhodes N."/>
            <person name="Thang M."/>
            <person name="Chan C."/>
        </authorList>
    </citation>
    <scope>NUCLEOTIDE SEQUENCE</scope>
</reference>
<comment type="caution">
    <text evidence="1">The sequence shown here is derived from an EMBL/GenBank/DDBJ whole genome shotgun (WGS) entry which is preliminary data.</text>
</comment>
<proteinExistence type="predicted"/>
<accession>A0A813L670</accession>
<dbReference type="AlphaFoldDB" id="A0A813L670"/>
<evidence type="ECO:0000313" key="2">
    <source>
        <dbReference type="Proteomes" id="UP000626109"/>
    </source>
</evidence>
<protein>
    <submittedName>
        <fullName evidence="1">Uncharacterized protein</fullName>
    </submittedName>
</protein>
<evidence type="ECO:0000313" key="1">
    <source>
        <dbReference type="EMBL" id="CAE8720234.1"/>
    </source>
</evidence>
<sequence>MQTWPRYTGCSCGAQALPCLDVDACAAAAEHLTQGRAGGRRAVVTIHDLQIPFDEVDDRDFRRYVRPAHHLFYEQEVRGNLMVSAKGYQQFTVCFAIVFSRYPLADTNKLLLKGRLAPHARAARAGAPPAGARAELLGCS</sequence>
<gene>
    <name evidence="1" type="ORF">PGLA2088_LOCUS41193</name>
</gene>
<dbReference type="Proteomes" id="UP000626109">
    <property type="component" value="Unassembled WGS sequence"/>
</dbReference>
<name>A0A813L670_POLGL</name>
<dbReference type="EMBL" id="CAJNNW010033753">
    <property type="protein sequence ID" value="CAE8720234.1"/>
    <property type="molecule type" value="Genomic_DNA"/>
</dbReference>